<keyword evidence="3 16" id="KW-0547">Nucleotide-binding</keyword>
<keyword evidence="12" id="KW-0413">Isomerase</keyword>
<evidence type="ECO:0000256" key="16">
    <source>
        <dbReference type="PROSITE-ProRule" id="PRU00560"/>
    </source>
</evidence>
<evidence type="ECO:0000256" key="7">
    <source>
        <dbReference type="ARBA" id="ARBA00022839"/>
    </source>
</evidence>
<dbReference type="Gene3D" id="1.10.3170.10">
    <property type="entry name" value="Recbcd, chain B, domain 2"/>
    <property type="match status" value="1"/>
</dbReference>
<dbReference type="RefSeq" id="WP_073058820.1">
    <property type="nucleotide sequence ID" value="NZ_FQUS01000001.1"/>
</dbReference>
<organism evidence="19 20">
    <name type="scientific">Fodinibius roseus</name>
    <dbReference type="NCBI Taxonomy" id="1194090"/>
    <lineage>
        <taxon>Bacteria</taxon>
        <taxon>Pseudomonadati</taxon>
        <taxon>Balneolota</taxon>
        <taxon>Balneolia</taxon>
        <taxon>Balneolales</taxon>
        <taxon>Balneolaceae</taxon>
        <taxon>Fodinibius</taxon>
    </lineage>
</organism>
<dbReference type="GO" id="GO:0003677">
    <property type="term" value="F:DNA binding"/>
    <property type="evidence" value="ECO:0007669"/>
    <property type="project" value="UniProtKB-KW"/>
</dbReference>
<keyword evidence="20" id="KW-1185">Reference proteome</keyword>
<feature type="domain" description="UvrD-like helicase ATP-binding" evidence="17">
    <location>
        <begin position="1"/>
        <end position="459"/>
    </location>
</feature>
<dbReference type="HAMAP" id="MF_01485">
    <property type="entry name" value="RecB"/>
    <property type="match status" value="1"/>
</dbReference>
<name>A0A1M4SK51_9BACT</name>
<dbReference type="EMBL" id="FQUS01000001">
    <property type="protein sequence ID" value="SHE32580.1"/>
    <property type="molecule type" value="Genomic_DNA"/>
</dbReference>
<dbReference type="Pfam" id="PF13361">
    <property type="entry name" value="UvrD_C"/>
    <property type="match status" value="1"/>
</dbReference>
<evidence type="ECO:0000256" key="9">
    <source>
        <dbReference type="ARBA" id="ARBA00022842"/>
    </source>
</evidence>
<dbReference type="GO" id="GO:0000725">
    <property type="term" value="P:recombinational repair"/>
    <property type="evidence" value="ECO:0007669"/>
    <property type="project" value="TreeGrafter"/>
</dbReference>
<keyword evidence="11" id="KW-0234">DNA repair</keyword>
<feature type="binding site" evidence="16">
    <location>
        <begin position="19"/>
        <end position="26"/>
    </location>
    <ligand>
        <name>ATP</name>
        <dbReference type="ChEBI" id="CHEBI:30616"/>
    </ligand>
</feature>
<evidence type="ECO:0000256" key="4">
    <source>
        <dbReference type="ARBA" id="ARBA00022763"/>
    </source>
</evidence>
<evidence type="ECO:0000256" key="3">
    <source>
        <dbReference type="ARBA" id="ARBA00022741"/>
    </source>
</evidence>
<dbReference type="Pfam" id="PF00580">
    <property type="entry name" value="UvrD-helicase"/>
    <property type="match status" value="1"/>
</dbReference>
<feature type="domain" description="UvrD-like helicase C-terminal" evidence="18">
    <location>
        <begin position="490"/>
        <end position="752"/>
    </location>
</feature>
<evidence type="ECO:0000259" key="17">
    <source>
        <dbReference type="PROSITE" id="PS51198"/>
    </source>
</evidence>
<dbReference type="STRING" id="1194090.SAMN05443144_10158"/>
<evidence type="ECO:0000256" key="15">
    <source>
        <dbReference type="ARBA" id="ARBA00048988"/>
    </source>
</evidence>
<keyword evidence="10" id="KW-0238">DNA-binding</keyword>
<dbReference type="Gene3D" id="1.10.486.10">
    <property type="entry name" value="PCRA, domain 4"/>
    <property type="match status" value="1"/>
</dbReference>
<dbReference type="GO" id="GO:0046872">
    <property type="term" value="F:metal ion binding"/>
    <property type="evidence" value="ECO:0007669"/>
    <property type="project" value="UniProtKB-KW"/>
</dbReference>
<protein>
    <recommendedName>
        <fullName evidence="14">DNA 3'-5' helicase</fullName>
        <ecNumber evidence="14">5.6.2.4</ecNumber>
    </recommendedName>
</protein>
<dbReference type="SUPFAM" id="SSF52540">
    <property type="entry name" value="P-loop containing nucleoside triphosphate hydrolases"/>
    <property type="match status" value="1"/>
</dbReference>
<dbReference type="Gene3D" id="3.40.50.300">
    <property type="entry name" value="P-loop containing nucleotide triphosphate hydrolases"/>
    <property type="match status" value="2"/>
</dbReference>
<dbReference type="CDD" id="cd22352">
    <property type="entry name" value="RecB_C-like"/>
    <property type="match status" value="1"/>
</dbReference>
<evidence type="ECO:0000256" key="11">
    <source>
        <dbReference type="ARBA" id="ARBA00023204"/>
    </source>
</evidence>
<dbReference type="InterPro" id="IPR000212">
    <property type="entry name" value="DNA_helicase_UvrD/REP"/>
</dbReference>
<proteinExistence type="inferred from homology"/>
<dbReference type="PANTHER" id="PTHR11070">
    <property type="entry name" value="UVRD / RECB / PCRA DNA HELICASE FAMILY MEMBER"/>
    <property type="match status" value="1"/>
</dbReference>
<dbReference type="GO" id="GO:0005829">
    <property type="term" value="C:cytosol"/>
    <property type="evidence" value="ECO:0007669"/>
    <property type="project" value="TreeGrafter"/>
</dbReference>
<evidence type="ECO:0000256" key="6">
    <source>
        <dbReference type="ARBA" id="ARBA00022806"/>
    </source>
</evidence>
<dbReference type="EC" id="5.6.2.4" evidence="14"/>
<keyword evidence="8 16" id="KW-0067">ATP-binding</keyword>
<dbReference type="SUPFAM" id="SSF52980">
    <property type="entry name" value="Restriction endonuclease-like"/>
    <property type="match status" value="1"/>
</dbReference>
<dbReference type="InterPro" id="IPR011335">
    <property type="entry name" value="Restrct_endonuc-II-like"/>
</dbReference>
<reference evidence="19 20" key="1">
    <citation type="submission" date="2016-11" db="EMBL/GenBank/DDBJ databases">
        <authorList>
            <person name="Jaros S."/>
            <person name="Januszkiewicz K."/>
            <person name="Wedrychowicz H."/>
        </authorList>
    </citation>
    <scope>NUCLEOTIDE SEQUENCE [LARGE SCALE GENOMIC DNA]</scope>
    <source>
        <strain evidence="19 20">DSM 21986</strain>
    </source>
</reference>
<dbReference type="GO" id="GO:0009338">
    <property type="term" value="C:exodeoxyribonuclease V complex"/>
    <property type="evidence" value="ECO:0007669"/>
    <property type="project" value="TreeGrafter"/>
</dbReference>
<dbReference type="NCBIfam" id="TIGR00609">
    <property type="entry name" value="recB"/>
    <property type="match status" value="1"/>
</dbReference>
<sequence length="1209" mass="138921">MKLLNPFEISLSGINLVEASAGTGKTYNITSLYIRALIERDIAVGKILVVTYTEAATKELKDRLLGRIRQSVRVLKSGEVRDRSDQFLRELLAEVSDYEGAADKLERAVRMFDEASIYTIHGFCYQALQEQAFESRALYDAEMVGDDAELVQEAVDDYWRNWVREVSEHPEKRLLLKLLIDSGLGPESLAKELGSYIGKPQLKVLPEDIDRDKDNDQIGREVTLCWDLYRELREIWSVEREALFTLLDSGDLSYYTSHKVTKWFDLMDDFLASEVPPLNTFTQFYRFRQSSINESLKKKAVERGITPPQHPFFQLVDAYREVIETVSRFQVWFRKDLLHYLRRELSQKKEELQVLSYDDLLLRLRNALGDPERGERLADKLREKYPLAMVDEFQDTDPNQYDIFRRIYRKSGDSALFMIGDPKQSIYSFRGADVYSYLKARGDAPGENRYRLNRNFRSVPGLLRGFNVLWGQQERPFVVEDIAYQQVRWGRDEDEYERLLEEGRERSPVRFRRLSGSGGRLRKGDARENAVDDTVREIRRLLRGGRRGEITIGNTPVRARDIAVLVRKHAQAELISDALREEGIKSVRHSDQSVFESDESEQLEQLLKAVVEPANETLVKTALSLPLTGYRAADLLAIEENEERWIQVLSQFSGWHRTWQEQGFAAMFQSLLDELEVAEHLIRYPDGERRLTNIRHLGELLQKESREGARSLLHWLARKRRENGSSTRDEEQVRLESDEELLKIVTMHKSKGLQYPIVFCPFLWYGPDIRDKGQPLEYHHPNDRETSYLDLNGKSDPERAEKRFYVRREELAENMRLAYVAMTRAEHCLYLTWAFANASEFSSLGYLLRDPEQVESLLKAKVSSGEKGDGVDDDEVGRAIGKLCEEYPDLFTLQKKPGTSGAGGEQLELLATGDPSPVFRARSFGRTDSLASRYRVSSFSSLSSWMDDDPDVPDYDQFLDGDAGETEAPAGGALTMFSFPKGPQPGTCLHHIFEEVNFVTLDQAGTAIENSLALHGIDQQWKSVALQMLETVVQKPLLPADGGLKLSALAPSDLIPEMEFYYDHEHIETREMLAIIRKEHDGRPPARGAAAPGFMKGFIDLTFQYEGKFYILDYKSNYLGDTCSDYDQASMQHEMREAFYDLQYHIYIIALHRFLAEKLSDYSYDTHVGGAFYLFLRGMNEKGREGIFHDRPPARTIRKLNRYISGGDS</sequence>
<keyword evidence="5 16" id="KW-0378">Hydrolase</keyword>
<dbReference type="PANTHER" id="PTHR11070:SF23">
    <property type="entry name" value="RECBCD ENZYME SUBUNIT RECB"/>
    <property type="match status" value="1"/>
</dbReference>
<evidence type="ECO:0000256" key="10">
    <source>
        <dbReference type="ARBA" id="ARBA00023125"/>
    </source>
</evidence>
<dbReference type="InterPro" id="IPR004586">
    <property type="entry name" value="RecB"/>
</dbReference>
<evidence type="ECO:0000256" key="12">
    <source>
        <dbReference type="ARBA" id="ARBA00023235"/>
    </source>
</evidence>
<dbReference type="AlphaFoldDB" id="A0A1M4SK51"/>
<comment type="catalytic activity">
    <reaction evidence="15">
        <text>ATP + H2O = ADP + phosphate + H(+)</text>
        <dbReference type="Rhea" id="RHEA:13065"/>
        <dbReference type="ChEBI" id="CHEBI:15377"/>
        <dbReference type="ChEBI" id="CHEBI:15378"/>
        <dbReference type="ChEBI" id="CHEBI:30616"/>
        <dbReference type="ChEBI" id="CHEBI:43474"/>
        <dbReference type="ChEBI" id="CHEBI:456216"/>
        <dbReference type="EC" id="5.6.2.4"/>
    </reaction>
</comment>
<dbReference type="InterPro" id="IPR011604">
    <property type="entry name" value="PDDEXK-like_dom_sf"/>
</dbReference>
<gene>
    <name evidence="19" type="ORF">SAMN05443144_10158</name>
</gene>
<dbReference type="GO" id="GO:0043138">
    <property type="term" value="F:3'-5' DNA helicase activity"/>
    <property type="evidence" value="ECO:0007669"/>
    <property type="project" value="UniProtKB-EC"/>
</dbReference>
<keyword evidence="6 16" id="KW-0347">Helicase</keyword>
<dbReference type="PROSITE" id="PS51217">
    <property type="entry name" value="UVRD_HELICASE_CTER"/>
    <property type="match status" value="1"/>
</dbReference>
<evidence type="ECO:0000256" key="14">
    <source>
        <dbReference type="ARBA" id="ARBA00034808"/>
    </source>
</evidence>
<evidence type="ECO:0000256" key="1">
    <source>
        <dbReference type="ARBA" id="ARBA00022722"/>
    </source>
</evidence>
<evidence type="ECO:0000256" key="2">
    <source>
        <dbReference type="ARBA" id="ARBA00022723"/>
    </source>
</evidence>
<dbReference type="GO" id="GO:0005524">
    <property type="term" value="F:ATP binding"/>
    <property type="evidence" value="ECO:0007669"/>
    <property type="project" value="UniProtKB-UniRule"/>
</dbReference>
<evidence type="ECO:0000256" key="5">
    <source>
        <dbReference type="ARBA" id="ARBA00022801"/>
    </source>
</evidence>
<evidence type="ECO:0000313" key="19">
    <source>
        <dbReference type="EMBL" id="SHE32580.1"/>
    </source>
</evidence>
<keyword evidence="7" id="KW-0269">Exonuclease</keyword>
<dbReference type="GO" id="GO:0008854">
    <property type="term" value="F:exodeoxyribonuclease V activity"/>
    <property type="evidence" value="ECO:0007669"/>
    <property type="project" value="InterPro"/>
</dbReference>
<keyword evidence="2" id="KW-0479">Metal-binding</keyword>
<dbReference type="InterPro" id="IPR027417">
    <property type="entry name" value="P-loop_NTPase"/>
</dbReference>
<evidence type="ECO:0000313" key="20">
    <source>
        <dbReference type="Proteomes" id="UP000184041"/>
    </source>
</evidence>
<dbReference type="InterPro" id="IPR014017">
    <property type="entry name" value="DNA_helicase_UvrD-like_C"/>
</dbReference>
<keyword evidence="9" id="KW-0460">Magnesium</keyword>
<dbReference type="Proteomes" id="UP000184041">
    <property type="component" value="Unassembled WGS sequence"/>
</dbReference>
<dbReference type="PROSITE" id="PS51198">
    <property type="entry name" value="UVRD_HELICASE_ATP_BIND"/>
    <property type="match status" value="1"/>
</dbReference>
<evidence type="ECO:0000259" key="18">
    <source>
        <dbReference type="PROSITE" id="PS51217"/>
    </source>
</evidence>
<dbReference type="InterPro" id="IPR014016">
    <property type="entry name" value="UvrD-like_ATP-bd"/>
</dbReference>
<dbReference type="Gene3D" id="3.90.320.10">
    <property type="match status" value="1"/>
</dbReference>
<keyword evidence="1" id="KW-0540">Nuclease</keyword>
<evidence type="ECO:0000256" key="13">
    <source>
        <dbReference type="ARBA" id="ARBA00034617"/>
    </source>
</evidence>
<keyword evidence="4" id="KW-0227">DNA damage</keyword>
<comment type="catalytic activity">
    <reaction evidence="13">
        <text>Couples ATP hydrolysis with the unwinding of duplex DNA by translocating in the 3'-5' direction.</text>
        <dbReference type="EC" id="5.6.2.4"/>
    </reaction>
</comment>
<accession>A0A1M4SK51</accession>
<dbReference type="OrthoDB" id="9810135at2"/>
<evidence type="ECO:0000256" key="8">
    <source>
        <dbReference type="ARBA" id="ARBA00022840"/>
    </source>
</evidence>